<dbReference type="FunFam" id="3.30.70.270:FF:000001">
    <property type="entry name" value="Diguanylate cyclase domain protein"/>
    <property type="match status" value="1"/>
</dbReference>
<dbReference type="SUPFAM" id="SSF55073">
    <property type="entry name" value="Nucleotide cyclase"/>
    <property type="match status" value="1"/>
</dbReference>
<dbReference type="InterPro" id="IPR029787">
    <property type="entry name" value="Nucleotide_cyclase"/>
</dbReference>
<feature type="domain" description="PAC" evidence="4">
    <location>
        <begin position="98"/>
        <end position="149"/>
    </location>
</feature>
<dbReference type="PROSITE" id="PS50883">
    <property type="entry name" value="EAL"/>
    <property type="match status" value="1"/>
</dbReference>
<dbReference type="InterPro" id="IPR001633">
    <property type="entry name" value="EAL_dom"/>
</dbReference>
<dbReference type="PROSITE" id="PS50112">
    <property type="entry name" value="PAS"/>
    <property type="match status" value="1"/>
</dbReference>
<dbReference type="CDD" id="cd01948">
    <property type="entry name" value="EAL"/>
    <property type="match status" value="1"/>
</dbReference>
<dbReference type="InterPro" id="IPR052155">
    <property type="entry name" value="Biofilm_reg_signaling"/>
</dbReference>
<keyword evidence="2" id="KW-0175">Coiled coil</keyword>
<dbReference type="PROSITE" id="PS50113">
    <property type="entry name" value="PAC"/>
    <property type="match status" value="2"/>
</dbReference>
<proteinExistence type="predicted"/>
<evidence type="ECO:0000259" key="6">
    <source>
        <dbReference type="PROSITE" id="PS50887"/>
    </source>
</evidence>
<reference evidence="7 8" key="1">
    <citation type="submission" date="2016-11" db="EMBL/GenBank/DDBJ databases">
        <authorList>
            <person name="Jaros S."/>
            <person name="Januszkiewicz K."/>
            <person name="Wedrychowicz H."/>
        </authorList>
    </citation>
    <scope>NUCLEOTIDE SEQUENCE [LARGE SCALE GENOMIC DNA]</scope>
    <source>
        <strain evidence="7 8">DSM 5091</strain>
    </source>
</reference>
<accession>A0A1M6MLG3</accession>
<dbReference type="GO" id="GO:0071732">
    <property type="term" value="P:cellular response to nitric oxide"/>
    <property type="evidence" value="ECO:0007669"/>
    <property type="project" value="UniProtKB-ARBA"/>
</dbReference>
<dbReference type="Pfam" id="PF08448">
    <property type="entry name" value="PAS_4"/>
    <property type="match status" value="1"/>
</dbReference>
<dbReference type="OrthoDB" id="9777298at2"/>
<sequence length="715" mass="79740">MTASRDELNQEMTERQAVETLLRESEARLRDLFDNASDLIQSVGIDGSLLFVNNAWLDTLGYSENEVATMTIFDVIAPESLEHCQLAFREIMTRGSGGRFEATFQSKDGKKILLEGMVSVHLENGQPAATRGIFRNITERKAVETALEKERSFLQTVIDGVSDPLMVIGLDYQVLLMNKASRDNLASRYAELSCLTCHQASHHSETPCSDNDHPCPLQEVRRSMQTVTVTHQHVTRSGELRVYELVASPYLAEDGSLLGIVESSRDITDRLSMEKDIAERDDQLEFLTHHDPLTNLPNRLRANDRLRHAMDKSRRSATQIALLFLDLDRFKNFNDSLGHASGDEILCEVAERLRKQVRESDTIARLGGDEFLVILEELKDAVGAATLAQKIQGALTEPIRIGGQDLPLTVSIGISTYPGDASNAEELLKCAEVAMYRAKEQGRNSYQFYTPDMNAHSHERLLLEADLRKALEQNQLVLHYQPQYELASGRVVGVEALVRWQHPEKGLISPNDFIPLAEETGLIVPLGEWVLKTACQQAVSWQSGGLIDLKIAVNVSARQFRQSGFLDSVNRILNETGLPPRWLELEITESTVMKNVSGTIKIMNQLHRQGISLAIDDFGTGYSSLSYLKRFPLSKLKIDSSFIADITHSANDLSIAKSIVALAETMQMDVLAEGVERQEQQELLQKMGCGYGQGFLFSRPLPATELEPFLCKAGK</sequence>
<dbReference type="Gene3D" id="3.30.450.20">
    <property type="entry name" value="PAS domain"/>
    <property type="match status" value="2"/>
</dbReference>
<dbReference type="Pfam" id="PF13426">
    <property type="entry name" value="PAS_9"/>
    <property type="match status" value="1"/>
</dbReference>
<dbReference type="CDD" id="cd00130">
    <property type="entry name" value="PAS"/>
    <property type="match status" value="1"/>
</dbReference>
<evidence type="ECO:0000259" key="3">
    <source>
        <dbReference type="PROSITE" id="PS50112"/>
    </source>
</evidence>
<comment type="catalytic activity">
    <reaction evidence="1">
        <text>3',3'-c-di-GMP + H2O = 5'-phosphoguanylyl(3'-&gt;5')guanosine + H(+)</text>
        <dbReference type="Rhea" id="RHEA:24902"/>
        <dbReference type="ChEBI" id="CHEBI:15377"/>
        <dbReference type="ChEBI" id="CHEBI:15378"/>
        <dbReference type="ChEBI" id="CHEBI:58754"/>
        <dbReference type="ChEBI" id="CHEBI:58805"/>
        <dbReference type="EC" id="3.1.4.52"/>
    </reaction>
    <physiologicalReaction direction="left-to-right" evidence="1">
        <dbReference type="Rhea" id="RHEA:24903"/>
    </physiologicalReaction>
</comment>
<dbReference type="InterPro" id="IPR000700">
    <property type="entry name" value="PAS-assoc_C"/>
</dbReference>
<dbReference type="AlphaFoldDB" id="A0A1M6MLG3"/>
<dbReference type="RefSeq" id="WP_072909856.1">
    <property type="nucleotide sequence ID" value="NZ_FQZT01000019.1"/>
</dbReference>
<dbReference type="Gene3D" id="3.20.20.450">
    <property type="entry name" value="EAL domain"/>
    <property type="match status" value="1"/>
</dbReference>
<dbReference type="Pfam" id="PF00563">
    <property type="entry name" value="EAL"/>
    <property type="match status" value="1"/>
</dbReference>
<dbReference type="EMBL" id="FQZT01000019">
    <property type="protein sequence ID" value="SHJ84335.1"/>
    <property type="molecule type" value="Genomic_DNA"/>
</dbReference>
<dbReference type="SMART" id="SM00267">
    <property type="entry name" value="GGDEF"/>
    <property type="match status" value="1"/>
</dbReference>
<dbReference type="SUPFAM" id="SSF141868">
    <property type="entry name" value="EAL domain-like"/>
    <property type="match status" value="1"/>
</dbReference>
<dbReference type="InterPro" id="IPR001610">
    <property type="entry name" value="PAC"/>
</dbReference>
<dbReference type="SMART" id="SM00052">
    <property type="entry name" value="EAL"/>
    <property type="match status" value="1"/>
</dbReference>
<evidence type="ECO:0000313" key="8">
    <source>
        <dbReference type="Proteomes" id="UP000184171"/>
    </source>
</evidence>
<dbReference type="PANTHER" id="PTHR44757:SF2">
    <property type="entry name" value="BIOFILM ARCHITECTURE MAINTENANCE PROTEIN MBAA"/>
    <property type="match status" value="1"/>
</dbReference>
<dbReference type="Pfam" id="PF00990">
    <property type="entry name" value="GGDEF"/>
    <property type="match status" value="1"/>
</dbReference>
<evidence type="ECO:0000256" key="2">
    <source>
        <dbReference type="SAM" id="Coils"/>
    </source>
</evidence>
<dbReference type="CDD" id="cd01949">
    <property type="entry name" value="GGDEF"/>
    <property type="match status" value="1"/>
</dbReference>
<dbReference type="NCBIfam" id="TIGR00229">
    <property type="entry name" value="sensory_box"/>
    <property type="match status" value="1"/>
</dbReference>
<dbReference type="InterPro" id="IPR035919">
    <property type="entry name" value="EAL_sf"/>
</dbReference>
<dbReference type="FunFam" id="3.20.20.450:FF:000001">
    <property type="entry name" value="Cyclic di-GMP phosphodiesterase yahA"/>
    <property type="match status" value="1"/>
</dbReference>
<dbReference type="PIRSF" id="PIRSF005925">
    <property type="entry name" value="Dos"/>
    <property type="match status" value="1"/>
</dbReference>
<evidence type="ECO:0000259" key="4">
    <source>
        <dbReference type="PROSITE" id="PS50113"/>
    </source>
</evidence>
<feature type="domain" description="EAL" evidence="5">
    <location>
        <begin position="460"/>
        <end position="714"/>
    </location>
</feature>
<dbReference type="InterPro" id="IPR043128">
    <property type="entry name" value="Rev_trsase/Diguanyl_cyclase"/>
</dbReference>
<dbReference type="STRING" id="1122189.SAMN02745165_03325"/>
<feature type="domain" description="PAS" evidence="3">
    <location>
        <begin position="25"/>
        <end position="95"/>
    </location>
</feature>
<dbReference type="InterPro" id="IPR013656">
    <property type="entry name" value="PAS_4"/>
</dbReference>
<organism evidence="7 8">
    <name type="scientific">Malonomonas rubra DSM 5091</name>
    <dbReference type="NCBI Taxonomy" id="1122189"/>
    <lineage>
        <taxon>Bacteria</taxon>
        <taxon>Pseudomonadati</taxon>
        <taxon>Thermodesulfobacteriota</taxon>
        <taxon>Desulfuromonadia</taxon>
        <taxon>Desulfuromonadales</taxon>
        <taxon>Geopsychrobacteraceae</taxon>
        <taxon>Malonomonas</taxon>
    </lineage>
</organism>
<dbReference type="InterPro" id="IPR035965">
    <property type="entry name" value="PAS-like_dom_sf"/>
</dbReference>
<evidence type="ECO:0000313" key="7">
    <source>
        <dbReference type="EMBL" id="SHJ84335.1"/>
    </source>
</evidence>
<evidence type="ECO:0000256" key="1">
    <source>
        <dbReference type="ARBA" id="ARBA00051114"/>
    </source>
</evidence>
<dbReference type="Gene3D" id="3.30.70.270">
    <property type="match status" value="1"/>
</dbReference>
<dbReference type="PANTHER" id="PTHR44757">
    <property type="entry name" value="DIGUANYLATE CYCLASE DGCP"/>
    <property type="match status" value="1"/>
</dbReference>
<dbReference type="SMART" id="SM00091">
    <property type="entry name" value="PAS"/>
    <property type="match status" value="2"/>
</dbReference>
<dbReference type="InterPro" id="IPR000014">
    <property type="entry name" value="PAS"/>
</dbReference>
<dbReference type="Proteomes" id="UP000184171">
    <property type="component" value="Unassembled WGS sequence"/>
</dbReference>
<feature type="domain" description="PAC" evidence="4">
    <location>
        <begin position="227"/>
        <end position="279"/>
    </location>
</feature>
<name>A0A1M6MLG3_MALRU</name>
<dbReference type="SUPFAM" id="SSF55785">
    <property type="entry name" value="PYP-like sensor domain (PAS domain)"/>
    <property type="match status" value="2"/>
</dbReference>
<dbReference type="PROSITE" id="PS50887">
    <property type="entry name" value="GGDEF"/>
    <property type="match status" value="1"/>
</dbReference>
<evidence type="ECO:0000259" key="5">
    <source>
        <dbReference type="PROSITE" id="PS50883"/>
    </source>
</evidence>
<dbReference type="InterPro" id="IPR000160">
    <property type="entry name" value="GGDEF_dom"/>
</dbReference>
<dbReference type="NCBIfam" id="TIGR00254">
    <property type="entry name" value="GGDEF"/>
    <property type="match status" value="1"/>
</dbReference>
<dbReference type="GO" id="GO:0071111">
    <property type="term" value="F:cyclic-guanylate-specific phosphodiesterase activity"/>
    <property type="evidence" value="ECO:0007669"/>
    <property type="project" value="UniProtKB-EC"/>
</dbReference>
<gene>
    <name evidence="7" type="ORF">SAMN02745165_03325</name>
</gene>
<feature type="coiled-coil region" evidence="2">
    <location>
        <begin position="8"/>
        <end position="35"/>
    </location>
</feature>
<keyword evidence="8" id="KW-1185">Reference proteome</keyword>
<feature type="domain" description="GGDEF" evidence="6">
    <location>
        <begin position="318"/>
        <end position="451"/>
    </location>
</feature>
<dbReference type="SMART" id="SM00086">
    <property type="entry name" value="PAC"/>
    <property type="match status" value="2"/>
</dbReference>
<protein>
    <submittedName>
        <fullName evidence="7">PAS domain S-box-containing protein/diguanylate cyclase (GGDEF) domain-containing protein</fullName>
    </submittedName>
</protein>
<dbReference type="InterPro" id="IPR012226">
    <property type="entry name" value="Diguanyl_cyclase/Pdiesterase"/>
</dbReference>